<accession>A0P1L5</accession>
<sequence length="91" mass="10270">MYGNWQVDLERWLAPFMMALRHKTRARMCPAYIEGLIGPGDRKSIQPMAERIGTASYDQLHHFIASSRWDPAPLEAALLSEADRKLGGNDA</sequence>
<reference evidence="2 3" key="1">
    <citation type="submission" date="2006-05" db="EMBL/GenBank/DDBJ databases">
        <authorList>
            <person name="King G."/>
            <person name="Ferriera S."/>
            <person name="Johnson J."/>
            <person name="Kravitz S."/>
            <person name="Beeson K."/>
            <person name="Sutton G."/>
            <person name="Rogers Y.-H."/>
            <person name="Friedman R."/>
            <person name="Frazier M."/>
            <person name="Venter J.C."/>
        </authorList>
    </citation>
    <scope>NUCLEOTIDE SEQUENCE [LARGE SCALE GENOMIC DNA]</scope>
    <source>
        <strain evidence="3">ATCC 25650 / DSM 13394 / JCM 20685 / NBRC 16684 / NCIMB 2208 / IAM 12614 / B1</strain>
    </source>
</reference>
<evidence type="ECO:0000313" key="3">
    <source>
        <dbReference type="Proteomes" id="UP000004848"/>
    </source>
</evidence>
<dbReference type="Proteomes" id="UP000004848">
    <property type="component" value="Unassembled WGS sequence"/>
</dbReference>
<proteinExistence type="predicted"/>
<comment type="caution">
    <text evidence="2">The sequence shown here is derived from an EMBL/GenBank/DDBJ whole genome shotgun (WGS) entry which is preliminary data.</text>
</comment>
<organism evidence="2 3">
    <name type="scientific">Roseibium aggregatum (strain ATCC 25650 / DSM 13394 / JCM 20685 / NBRC 16684 / NCIMB 2208 / IAM 12614 / B1)</name>
    <name type="common">Stappia aggregata</name>
    <dbReference type="NCBI Taxonomy" id="384765"/>
    <lineage>
        <taxon>Bacteria</taxon>
        <taxon>Pseudomonadati</taxon>
        <taxon>Pseudomonadota</taxon>
        <taxon>Alphaproteobacteria</taxon>
        <taxon>Hyphomicrobiales</taxon>
        <taxon>Stappiaceae</taxon>
        <taxon>Roseibium</taxon>
    </lineage>
</organism>
<gene>
    <name evidence="2" type="ORF">SIAM614_02116</name>
</gene>
<dbReference type="InterPro" id="IPR038721">
    <property type="entry name" value="IS701-like_DDE_dom"/>
</dbReference>
<dbReference type="eggNOG" id="COG5659">
    <property type="taxonomic scope" value="Bacteria"/>
</dbReference>
<dbReference type="PANTHER" id="PTHR33627">
    <property type="entry name" value="TRANSPOSASE"/>
    <property type="match status" value="1"/>
</dbReference>
<dbReference type="Pfam" id="PF13546">
    <property type="entry name" value="DDE_5"/>
    <property type="match status" value="1"/>
</dbReference>
<name>A0P1L5_ROSAI</name>
<dbReference type="PANTHER" id="PTHR33627:SF1">
    <property type="entry name" value="TRANSPOSASE"/>
    <property type="match status" value="1"/>
</dbReference>
<dbReference type="EMBL" id="AAUW01000023">
    <property type="protein sequence ID" value="EAV41166.1"/>
    <property type="molecule type" value="Genomic_DNA"/>
</dbReference>
<feature type="domain" description="Transposase IS701-like DDE" evidence="1">
    <location>
        <begin position="15"/>
        <end position="90"/>
    </location>
</feature>
<dbReference type="AlphaFoldDB" id="A0P1L5"/>
<evidence type="ECO:0000313" key="2">
    <source>
        <dbReference type="EMBL" id="EAV41166.1"/>
    </source>
</evidence>
<protein>
    <submittedName>
        <fullName evidence="2">Putative transposase</fullName>
    </submittedName>
</protein>
<evidence type="ECO:0000259" key="1">
    <source>
        <dbReference type="Pfam" id="PF13546"/>
    </source>
</evidence>
<dbReference type="InterPro" id="IPR039365">
    <property type="entry name" value="IS701-like"/>
</dbReference>